<organism evidence="7 8">
    <name type="scientific">Paralimibaculum aggregatum</name>
    <dbReference type="NCBI Taxonomy" id="3036245"/>
    <lineage>
        <taxon>Bacteria</taxon>
        <taxon>Pseudomonadati</taxon>
        <taxon>Pseudomonadota</taxon>
        <taxon>Alphaproteobacteria</taxon>
        <taxon>Rhodobacterales</taxon>
        <taxon>Paracoccaceae</taxon>
        <taxon>Paralimibaculum</taxon>
    </lineage>
</organism>
<evidence type="ECO:0000256" key="5">
    <source>
        <dbReference type="SAM" id="Phobius"/>
    </source>
</evidence>
<proteinExistence type="predicted"/>
<evidence type="ECO:0000256" key="2">
    <source>
        <dbReference type="ARBA" id="ARBA00022692"/>
    </source>
</evidence>
<feature type="transmembrane region" description="Helical" evidence="5">
    <location>
        <begin position="115"/>
        <end position="136"/>
    </location>
</feature>
<comment type="subcellular location">
    <subcellularLocation>
        <location evidence="1">Membrane</location>
        <topology evidence="1">Multi-pass membrane protein</topology>
    </subcellularLocation>
</comment>
<name>A0ABQ6LJ79_9RHOB</name>
<keyword evidence="8" id="KW-1185">Reference proteome</keyword>
<feature type="domain" description="NnrU" evidence="6">
    <location>
        <begin position="3"/>
        <end position="184"/>
    </location>
</feature>
<evidence type="ECO:0000256" key="1">
    <source>
        <dbReference type="ARBA" id="ARBA00004141"/>
    </source>
</evidence>
<dbReference type="Pfam" id="PF07298">
    <property type="entry name" value="NnrU"/>
    <property type="match status" value="1"/>
</dbReference>
<dbReference type="EMBL" id="BSYI01000018">
    <property type="protein sequence ID" value="GMG83314.1"/>
    <property type="molecule type" value="Genomic_DNA"/>
</dbReference>
<feature type="transmembrane region" description="Helical" evidence="5">
    <location>
        <begin position="77"/>
        <end position="95"/>
    </location>
</feature>
<evidence type="ECO:0000259" key="6">
    <source>
        <dbReference type="Pfam" id="PF07298"/>
    </source>
</evidence>
<dbReference type="RefSeq" id="WP_285672111.1">
    <property type="nucleotide sequence ID" value="NZ_BSYI01000018.1"/>
</dbReference>
<protein>
    <submittedName>
        <fullName evidence="7">NnrU family protein</fullName>
    </submittedName>
</protein>
<keyword evidence="3 5" id="KW-1133">Transmembrane helix</keyword>
<gene>
    <name evidence="7" type="ORF">LNKW23_25270</name>
</gene>
<keyword evidence="4 5" id="KW-0472">Membrane</keyword>
<evidence type="ECO:0000256" key="3">
    <source>
        <dbReference type="ARBA" id="ARBA00022989"/>
    </source>
</evidence>
<evidence type="ECO:0000256" key="4">
    <source>
        <dbReference type="ARBA" id="ARBA00023136"/>
    </source>
</evidence>
<evidence type="ECO:0000313" key="7">
    <source>
        <dbReference type="EMBL" id="GMG83314.1"/>
    </source>
</evidence>
<feature type="transmembrane region" description="Helical" evidence="5">
    <location>
        <begin position="40"/>
        <end position="56"/>
    </location>
</feature>
<comment type="caution">
    <text evidence="7">The sequence shown here is derived from an EMBL/GenBank/DDBJ whole genome shotgun (WGS) entry which is preliminary data.</text>
</comment>
<feature type="transmembrane region" description="Helical" evidence="5">
    <location>
        <begin position="156"/>
        <end position="176"/>
    </location>
</feature>
<evidence type="ECO:0000313" key="8">
    <source>
        <dbReference type="Proteomes" id="UP001239909"/>
    </source>
</evidence>
<dbReference type="Proteomes" id="UP001239909">
    <property type="component" value="Unassembled WGS sequence"/>
</dbReference>
<keyword evidence="2 5" id="KW-0812">Transmembrane</keyword>
<sequence>MTLLIAGLVLWTLAHGLKVFAPGLRARWAASLGETPVKGAVALAIIAAVALMALGYQRADFVALWTPPAWTVHLNNLLMLAALAIYASGAIPGHLRAWIRHPQLTATKIWATAHLIANGDLASVLLFGGLLAWAVATMIGVNKRDGKGPKPAPGSWIWDGVNIVVALALVAGIGWLHNHLGVWPFAGSPPA</sequence>
<reference evidence="7 8" key="1">
    <citation type="submission" date="2023-04" db="EMBL/GenBank/DDBJ databases">
        <title>Marinoamorphus aggregata gen. nov., sp. Nov., isolate from tissue of brittle star Ophioplocus japonicus.</title>
        <authorList>
            <person name="Kawano K."/>
            <person name="Sawayama S."/>
            <person name="Nakagawa S."/>
        </authorList>
    </citation>
    <scope>NUCLEOTIDE SEQUENCE [LARGE SCALE GENOMIC DNA]</scope>
    <source>
        <strain evidence="7 8">NKW23</strain>
    </source>
</reference>
<accession>A0ABQ6LJ79</accession>
<dbReference type="InterPro" id="IPR009915">
    <property type="entry name" value="NnrU_dom"/>
</dbReference>